<evidence type="ECO:0000313" key="6">
    <source>
        <dbReference type="EMBL" id="MFD1632930.1"/>
    </source>
</evidence>
<keyword evidence="7" id="KW-1185">Reference proteome</keyword>
<proteinExistence type="predicted"/>
<evidence type="ECO:0000256" key="5">
    <source>
        <dbReference type="SAM" id="Phobius"/>
    </source>
</evidence>
<accession>A0ABD6CVN4</accession>
<feature type="transmembrane region" description="Helical" evidence="5">
    <location>
        <begin position="21"/>
        <end position="42"/>
    </location>
</feature>
<feature type="transmembrane region" description="Helical" evidence="5">
    <location>
        <begin position="54"/>
        <end position="75"/>
    </location>
</feature>
<comment type="subcellular location">
    <subcellularLocation>
        <location evidence="1">Membrane</location>
        <topology evidence="1">Multi-pass membrane protein</topology>
    </subcellularLocation>
</comment>
<keyword evidence="4 5" id="KW-0472">Membrane</keyword>
<comment type="caution">
    <text evidence="6">The sequence shown here is derived from an EMBL/GenBank/DDBJ whole genome shotgun (WGS) entry which is preliminary data.</text>
</comment>
<reference evidence="6 7" key="1">
    <citation type="journal article" date="2019" name="Int. J. Syst. Evol. Microbiol.">
        <title>The Global Catalogue of Microorganisms (GCM) 10K type strain sequencing project: providing services to taxonomists for standard genome sequencing and annotation.</title>
        <authorList>
            <consortium name="The Broad Institute Genomics Platform"/>
            <consortium name="The Broad Institute Genome Sequencing Center for Infectious Disease"/>
            <person name="Wu L."/>
            <person name="Ma J."/>
        </authorList>
    </citation>
    <scope>NUCLEOTIDE SEQUENCE [LARGE SCALE GENOMIC DNA]</scope>
    <source>
        <strain evidence="6 7">CGMCC 1.10594</strain>
    </source>
</reference>
<dbReference type="RefSeq" id="WP_256406585.1">
    <property type="nucleotide sequence ID" value="NZ_CP187152.1"/>
</dbReference>
<dbReference type="InterPro" id="IPR019109">
    <property type="entry name" value="MamF_MmsF"/>
</dbReference>
<evidence type="ECO:0000313" key="7">
    <source>
        <dbReference type="Proteomes" id="UP001597075"/>
    </source>
</evidence>
<evidence type="ECO:0000256" key="3">
    <source>
        <dbReference type="ARBA" id="ARBA00022989"/>
    </source>
</evidence>
<dbReference type="Proteomes" id="UP001597075">
    <property type="component" value="Unassembled WGS sequence"/>
</dbReference>
<dbReference type="Pfam" id="PF09685">
    <property type="entry name" value="MamF_MmsF"/>
    <property type="match status" value="1"/>
</dbReference>
<keyword evidence="3 5" id="KW-1133">Transmembrane helix</keyword>
<keyword evidence="2 5" id="KW-0812">Transmembrane</keyword>
<evidence type="ECO:0000256" key="4">
    <source>
        <dbReference type="ARBA" id="ARBA00023136"/>
    </source>
</evidence>
<protein>
    <submittedName>
        <fullName evidence="6">DUF4870 domain-containing protein</fullName>
    </submittedName>
</protein>
<organism evidence="6 7">
    <name type="scientific">Haloplanus ruber</name>
    <dbReference type="NCBI Taxonomy" id="869892"/>
    <lineage>
        <taxon>Archaea</taxon>
        <taxon>Methanobacteriati</taxon>
        <taxon>Methanobacteriota</taxon>
        <taxon>Stenosarchaea group</taxon>
        <taxon>Halobacteria</taxon>
        <taxon>Halobacteriales</taxon>
        <taxon>Haloferacaceae</taxon>
        <taxon>Haloplanus</taxon>
    </lineage>
</organism>
<gene>
    <name evidence="6" type="ORF">ACFSBJ_04165</name>
</gene>
<evidence type="ECO:0000256" key="1">
    <source>
        <dbReference type="ARBA" id="ARBA00004141"/>
    </source>
</evidence>
<evidence type="ECO:0000256" key="2">
    <source>
        <dbReference type="ARBA" id="ARBA00022692"/>
    </source>
</evidence>
<sequence length="117" mass="12528">MARTTVDNGRGSQPRSTASSMLVHIAGLFFGFFALVFVYLASNDDFTKKNAANALNWHLPMSVVAIVVVMLGVWVSEPAGLAMGVSIAIATVCFSLIAGVKAYRGHAWKYPVVPQLL</sequence>
<feature type="transmembrane region" description="Helical" evidence="5">
    <location>
        <begin position="81"/>
        <end position="100"/>
    </location>
</feature>
<dbReference type="EMBL" id="JBHUDL010000005">
    <property type="protein sequence ID" value="MFD1632930.1"/>
    <property type="molecule type" value="Genomic_DNA"/>
</dbReference>
<dbReference type="AlphaFoldDB" id="A0ABD6CVN4"/>
<name>A0ABD6CVN4_9EURY</name>